<reference evidence="1" key="1">
    <citation type="submission" date="2018-06" db="EMBL/GenBank/DDBJ databases">
        <authorList>
            <person name="Zhirakovskaya E."/>
        </authorList>
    </citation>
    <scope>NUCLEOTIDE SEQUENCE</scope>
</reference>
<gene>
    <name evidence="1" type="ORF">MNBD_GAMMA16-1571</name>
</gene>
<accession>A0A3B0ZBQ2</accession>
<proteinExistence type="predicted"/>
<dbReference type="InterPro" id="IPR019613">
    <property type="entry name" value="DUF4198"/>
</dbReference>
<dbReference type="Pfam" id="PF10670">
    <property type="entry name" value="DUF4198"/>
    <property type="match status" value="1"/>
</dbReference>
<dbReference type="AlphaFoldDB" id="A0A3B0ZBQ2"/>
<evidence type="ECO:0000313" key="1">
    <source>
        <dbReference type="EMBL" id="VAW84907.1"/>
    </source>
</evidence>
<protein>
    <submittedName>
        <fullName evidence="1">Additional periplasmic component NikK of nickel ECF transporter</fullName>
    </submittedName>
</protein>
<name>A0A3B0ZBQ2_9ZZZZ</name>
<sequence length="269" mass="30473">MKDKSRFNRLLIRAIVIMGMTGIAAPAFAHFQMLIPSDEIISSGESRKLNLNLMFTHPFEGMGLNMKQPARFGVWVAGKEIDLLGTLRKTTYKDRAGDTLSAYQTSYKIRKPGDHLFFVEPQPYWEAAEERFIIHYTKTVVNAFGMEEGWDHELGLKAEIIPLTRPYGLWTNNLFRGVVKLDGQPVPFARVEVEYYNDKGQVRSPADPFITQIIKADANGVFAYAMPKSGWWGMAALMEIEKTMDHKGKAYPVELGAVLWVKTHDIGNK</sequence>
<organism evidence="1">
    <name type="scientific">hydrothermal vent metagenome</name>
    <dbReference type="NCBI Taxonomy" id="652676"/>
    <lineage>
        <taxon>unclassified sequences</taxon>
        <taxon>metagenomes</taxon>
        <taxon>ecological metagenomes</taxon>
    </lineage>
</organism>
<dbReference type="EMBL" id="UOFO01000055">
    <property type="protein sequence ID" value="VAW84907.1"/>
    <property type="molecule type" value="Genomic_DNA"/>
</dbReference>